<evidence type="ECO:0000256" key="5">
    <source>
        <dbReference type="SAM" id="SignalP"/>
    </source>
</evidence>
<evidence type="ECO:0000256" key="3">
    <source>
        <dbReference type="ARBA" id="ARBA00023237"/>
    </source>
</evidence>
<dbReference type="PANTHER" id="PTHR37482:SF1">
    <property type="entry name" value="OUTER MEMBRANE PROTEIN ASSEMBLY FACTOR BAME"/>
    <property type="match status" value="1"/>
</dbReference>
<reference evidence="7 8" key="1">
    <citation type="submission" date="2024-07" db="EMBL/GenBank/DDBJ databases">
        <title>Uliginosibacterium paludis KCTC:42655.</title>
        <authorList>
            <person name="Kim M.K."/>
        </authorList>
    </citation>
    <scope>NUCLEOTIDE SEQUENCE [LARGE SCALE GENOMIC DNA]</scope>
    <source>
        <strain evidence="7 8">KCTC 42655</strain>
    </source>
</reference>
<evidence type="ECO:0000256" key="2">
    <source>
        <dbReference type="ARBA" id="ARBA00023136"/>
    </source>
</evidence>
<dbReference type="PROSITE" id="PS51257">
    <property type="entry name" value="PROKAR_LIPOPROTEIN"/>
    <property type="match status" value="1"/>
</dbReference>
<keyword evidence="8" id="KW-1185">Reference proteome</keyword>
<sequence length="138" mass="15058">MFLRSGLVLVAATLLAACSSSAVTSVVRPYQIEVRQGNALTQEMVSKLSPGMSREQVRFVMGSPMLVSIFHKDRWDYVYQVSGNRKPLERRSITLFFEGDKLARVEGDVIPANGVQESAPTAPRVIDITGPAVPPVTP</sequence>
<evidence type="ECO:0000256" key="4">
    <source>
        <dbReference type="HAMAP-Rule" id="MF_00925"/>
    </source>
</evidence>
<proteinExistence type="inferred from homology"/>
<protein>
    <recommendedName>
        <fullName evidence="4">Outer membrane protein assembly factor BamE</fullName>
    </recommendedName>
</protein>
<dbReference type="RefSeq" id="WP_345927680.1">
    <property type="nucleotide sequence ID" value="NZ_JBDIVF010000004.1"/>
</dbReference>
<dbReference type="Pfam" id="PF04355">
    <property type="entry name" value="BamE"/>
    <property type="match status" value="1"/>
</dbReference>
<dbReference type="HAMAP" id="MF_00925">
    <property type="entry name" value="OM_assembly_BamE"/>
    <property type="match status" value="1"/>
</dbReference>
<keyword evidence="4" id="KW-0449">Lipoprotein</keyword>
<dbReference type="InterPro" id="IPR037873">
    <property type="entry name" value="BamE-like"/>
</dbReference>
<evidence type="ECO:0000313" key="8">
    <source>
        <dbReference type="Proteomes" id="UP001548590"/>
    </source>
</evidence>
<comment type="similarity">
    <text evidence="4">Belongs to the BamE family.</text>
</comment>
<comment type="caution">
    <text evidence="7">The sequence shown here is derived from an EMBL/GenBank/DDBJ whole genome shotgun (WGS) entry which is preliminary data.</text>
</comment>
<dbReference type="PANTHER" id="PTHR37482">
    <property type="entry name" value="OUTER MEMBRANE PROTEIN ASSEMBLY FACTOR BAME"/>
    <property type="match status" value="1"/>
</dbReference>
<comment type="function">
    <text evidence="4">Part of the outer membrane protein assembly complex, which is involved in assembly and insertion of beta-barrel proteins into the outer membrane.</text>
</comment>
<comment type="subcellular location">
    <subcellularLocation>
        <location evidence="4">Cell outer membrane</location>
        <topology evidence="4">Lipid-anchor</topology>
    </subcellularLocation>
</comment>
<gene>
    <name evidence="4" type="primary">bamE</name>
    <name evidence="7" type="ORF">ABVT11_12265</name>
</gene>
<dbReference type="InterPro" id="IPR007450">
    <property type="entry name" value="BamE_dom"/>
</dbReference>
<evidence type="ECO:0000259" key="6">
    <source>
        <dbReference type="Pfam" id="PF04355"/>
    </source>
</evidence>
<dbReference type="EMBL" id="JBEWLZ010000006">
    <property type="protein sequence ID" value="MET1490602.1"/>
    <property type="molecule type" value="Genomic_DNA"/>
</dbReference>
<dbReference type="Gene3D" id="3.30.1450.10">
    <property type="match status" value="1"/>
</dbReference>
<comment type="subunit">
    <text evidence="4">Part of the Bam complex.</text>
</comment>
<evidence type="ECO:0000313" key="7">
    <source>
        <dbReference type="EMBL" id="MET1490602.1"/>
    </source>
</evidence>
<keyword evidence="4" id="KW-0564">Palmitate</keyword>
<accession>A0ABV2CS48</accession>
<name>A0ABV2CS48_9RHOO</name>
<keyword evidence="2 4" id="KW-0472">Membrane</keyword>
<dbReference type="InterPro" id="IPR026592">
    <property type="entry name" value="BamE"/>
</dbReference>
<keyword evidence="3 4" id="KW-0998">Cell outer membrane</keyword>
<feature type="signal peptide" evidence="5">
    <location>
        <begin position="1"/>
        <end position="22"/>
    </location>
</feature>
<keyword evidence="1 4" id="KW-0732">Signal</keyword>
<dbReference type="Proteomes" id="UP001548590">
    <property type="component" value="Unassembled WGS sequence"/>
</dbReference>
<feature type="domain" description="Outer membrane protein assembly factor BamE" evidence="6">
    <location>
        <begin position="37"/>
        <end position="106"/>
    </location>
</feature>
<evidence type="ECO:0000256" key="1">
    <source>
        <dbReference type="ARBA" id="ARBA00022729"/>
    </source>
</evidence>
<organism evidence="7 8">
    <name type="scientific">Uliginosibacterium paludis</name>
    <dbReference type="NCBI Taxonomy" id="1615952"/>
    <lineage>
        <taxon>Bacteria</taxon>
        <taxon>Pseudomonadati</taxon>
        <taxon>Pseudomonadota</taxon>
        <taxon>Betaproteobacteria</taxon>
        <taxon>Rhodocyclales</taxon>
        <taxon>Zoogloeaceae</taxon>
        <taxon>Uliginosibacterium</taxon>
    </lineage>
</organism>
<feature type="chain" id="PRO_5045493575" description="Outer membrane protein assembly factor BamE" evidence="5">
    <location>
        <begin position="23"/>
        <end position="138"/>
    </location>
</feature>